<reference evidence="2 3" key="1">
    <citation type="journal article" date="2015" name="Genome Biol. Evol.">
        <title>Comparative Genomics of a Bacterivorous Green Alga Reveals Evolutionary Causalities and Consequences of Phago-Mixotrophic Mode of Nutrition.</title>
        <authorList>
            <person name="Burns J.A."/>
            <person name="Paasch A."/>
            <person name="Narechania A."/>
            <person name="Kim E."/>
        </authorList>
    </citation>
    <scope>NUCLEOTIDE SEQUENCE [LARGE SCALE GENOMIC DNA]</scope>
    <source>
        <strain evidence="2 3">PLY_AMNH</strain>
    </source>
</reference>
<dbReference type="Proteomes" id="UP001190700">
    <property type="component" value="Unassembled WGS sequence"/>
</dbReference>
<name>A0AAE0GXX6_9CHLO</name>
<evidence type="ECO:0000313" key="2">
    <source>
        <dbReference type="EMBL" id="KAK3286387.1"/>
    </source>
</evidence>
<evidence type="ECO:0000313" key="3">
    <source>
        <dbReference type="Proteomes" id="UP001190700"/>
    </source>
</evidence>
<evidence type="ECO:0000256" key="1">
    <source>
        <dbReference type="SAM" id="MobiDB-lite"/>
    </source>
</evidence>
<keyword evidence="3" id="KW-1185">Reference proteome</keyword>
<feature type="region of interest" description="Disordered" evidence="1">
    <location>
        <begin position="90"/>
        <end position="182"/>
    </location>
</feature>
<dbReference type="AlphaFoldDB" id="A0AAE0GXX6"/>
<dbReference type="EMBL" id="LGRX02001292">
    <property type="protein sequence ID" value="KAK3286387.1"/>
    <property type="molecule type" value="Genomic_DNA"/>
</dbReference>
<feature type="compositionally biased region" description="Basic and acidic residues" evidence="1">
    <location>
        <begin position="131"/>
        <end position="140"/>
    </location>
</feature>
<sequence>MLVDATKPKEFVVPFDLDDESHWGNSVSQLCPARGSVSPYRGIPYTGRRRTPSPDIDDIEDEMDRTTRTVETQTEVYDCDVTLTSVVEKTPSPSSVAVVENTGHVGPEDIESVPGSPISPHYDPESPTSSDFRELEKKETGGVTGASEPTELSELAKTPLISEDSTEEDGESGLRRKRSKLN</sequence>
<protein>
    <submittedName>
        <fullName evidence="2">Uncharacterized protein</fullName>
    </submittedName>
</protein>
<accession>A0AAE0GXX6</accession>
<proteinExistence type="predicted"/>
<comment type="caution">
    <text evidence="2">The sequence shown here is derived from an EMBL/GenBank/DDBJ whole genome shotgun (WGS) entry which is preliminary data.</text>
</comment>
<feature type="region of interest" description="Disordered" evidence="1">
    <location>
        <begin position="34"/>
        <end position="68"/>
    </location>
</feature>
<organism evidence="2 3">
    <name type="scientific">Cymbomonas tetramitiformis</name>
    <dbReference type="NCBI Taxonomy" id="36881"/>
    <lineage>
        <taxon>Eukaryota</taxon>
        <taxon>Viridiplantae</taxon>
        <taxon>Chlorophyta</taxon>
        <taxon>Pyramimonadophyceae</taxon>
        <taxon>Pyramimonadales</taxon>
        <taxon>Pyramimonadaceae</taxon>
        <taxon>Cymbomonas</taxon>
    </lineage>
</organism>
<gene>
    <name evidence="2" type="ORF">CYMTET_6057</name>
</gene>